<dbReference type="AlphaFoldDB" id="A0AA88A545"/>
<organism evidence="1 2">
    <name type="scientific">Ficus carica</name>
    <name type="common">Common fig</name>
    <dbReference type="NCBI Taxonomy" id="3494"/>
    <lineage>
        <taxon>Eukaryota</taxon>
        <taxon>Viridiplantae</taxon>
        <taxon>Streptophyta</taxon>
        <taxon>Embryophyta</taxon>
        <taxon>Tracheophyta</taxon>
        <taxon>Spermatophyta</taxon>
        <taxon>Magnoliopsida</taxon>
        <taxon>eudicotyledons</taxon>
        <taxon>Gunneridae</taxon>
        <taxon>Pentapetalae</taxon>
        <taxon>rosids</taxon>
        <taxon>fabids</taxon>
        <taxon>Rosales</taxon>
        <taxon>Moraceae</taxon>
        <taxon>Ficeae</taxon>
        <taxon>Ficus</taxon>
    </lineage>
</organism>
<dbReference type="Proteomes" id="UP001187192">
    <property type="component" value="Unassembled WGS sequence"/>
</dbReference>
<dbReference type="Gramene" id="FCD_00018043-RA">
    <property type="protein sequence ID" value="FCD_00018043-RA:cds"/>
    <property type="gene ID" value="FCD_00018043"/>
</dbReference>
<evidence type="ECO:0000313" key="2">
    <source>
        <dbReference type="Proteomes" id="UP001187192"/>
    </source>
</evidence>
<keyword evidence="2" id="KW-1185">Reference proteome</keyword>
<evidence type="ECO:0000313" key="1">
    <source>
        <dbReference type="EMBL" id="GMN45949.1"/>
    </source>
</evidence>
<comment type="caution">
    <text evidence="1">The sequence shown here is derived from an EMBL/GenBank/DDBJ whole genome shotgun (WGS) entry which is preliminary data.</text>
</comment>
<name>A0AA88A545_FICCA</name>
<reference evidence="1" key="1">
    <citation type="submission" date="2023-07" db="EMBL/GenBank/DDBJ databases">
        <title>draft genome sequence of fig (Ficus carica).</title>
        <authorList>
            <person name="Takahashi T."/>
            <person name="Nishimura K."/>
        </authorList>
    </citation>
    <scope>NUCLEOTIDE SEQUENCE</scope>
</reference>
<accession>A0AA88A545</accession>
<proteinExistence type="predicted"/>
<dbReference type="EMBL" id="BTGU01000021">
    <property type="protein sequence ID" value="GMN45949.1"/>
    <property type="molecule type" value="Genomic_DNA"/>
</dbReference>
<sequence>MSVDQGRGAYLVRVYLTKVTSIFYWVVRPVIVSLIIRNCGFSESINFIKGQVQSNTTGTSVMSWKAERFLTLSENQVSLTRKAHLQTALISDLSTPMSRKLALKSCKFEGIEVWQQSVPHMSSGLLQTDEHPATIAASIPHPTAANTFTWENTKGLHSNANNFKPFVDVTPRSGSERKRNADVSAILLTVFLHHRCFRYCGNDKA</sequence>
<protein>
    <submittedName>
        <fullName evidence="1">Uncharacterized protein</fullName>
    </submittedName>
</protein>
<gene>
    <name evidence="1" type="ORF">TIFTF001_015137</name>
</gene>